<keyword evidence="9" id="KW-0238">DNA-binding</keyword>
<comment type="caution">
    <text evidence="18">The sequence shown here is derived from an EMBL/GenBank/DDBJ whole genome shotgun (WGS) entry which is preliminary data.</text>
</comment>
<dbReference type="InterPro" id="IPR013087">
    <property type="entry name" value="Znf_C2H2_type"/>
</dbReference>
<dbReference type="EMBL" id="JAAKFY010000005">
    <property type="protein sequence ID" value="KAF3857031.1"/>
    <property type="molecule type" value="Genomic_DNA"/>
</dbReference>
<name>A0A7J5Z790_DISMA</name>
<evidence type="ECO:0000256" key="4">
    <source>
        <dbReference type="ARBA" id="ARBA00022723"/>
    </source>
</evidence>
<sequence>MQLAGLQPADRTGSGTERDTMPRRKQSNPQPVKCMTVFSLSVEEDPSAPTDSTFPAFLSCRGCGQLLGGHSSGSRAGSRKPPGQNQGASSQVEESSGDSDSKRRKATEDAPKLFSCSLCAFTSRYSNHLKRHMRTHDGHKPYRCPVCDYASAQLVNLQRHARTHTGEKPYRCPVCEYACSSLGNLRRHQRMHNQERKEKREKEKRRGRRKKAESEQGNMCGLTLEESDLEGDKAEGEGGGRRSTGSKLYGCPHCPFLSHYPNHLARHAHTHSSEKPHRCPHCSYTSSHPDNLKRHLRVHTGEKPYECPSCSYACGNLANLRRHERIHSGAKPFHCGVCGYSCNQSMNLKRHMLRHTGEKPYACAECDYTTGHWDNYKRHQRKHGHNTDSWDKHTPGDTGVIVISPPITAL</sequence>
<keyword evidence="19" id="KW-1185">Reference proteome</keyword>
<comment type="similarity">
    <text evidence="2">Belongs to the krueppel C2H2-type zinc-finger protein family.</text>
</comment>
<feature type="domain" description="C2H2-type" evidence="17">
    <location>
        <begin position="249"/>
        <end position="276"/>
    </location>
</feature>
<feature type="domain" description="C2H2-type" evidence="17">
    <location>
        <begin position="114"/>
        <end position="141"/>
    </location>
</feature>
<dbReference type="FunFam" id="3.30.160.60:FF:002343">
    <property type="entry name" value="Zinc finger protein 33A"/>
    <property type="match status" value="1"/>
</dbReference>
<protein>
    <recommendedName>
        <fullName evidence="14">Zinc finger protein 513</fullName>
    </recommendedName>
</protein>
<comment type="subcellular location">
    <subcellularLocation>
        <location evidence="1">Nucleus</location>
    </subcellularLocation>
</comment>
<keyword evidence="3" id="KW-0597">Phosphoprotein</keyword>
<evidence type="ECO:0000256" key="5">
    <source>
        <dbReference type="ARBA" id="ARBA00022737"/>
    </source>
</evidence>
<dbReference type="FunFam" id="3.30.160.60:FF:000123">
    <property type="entry name" value="transcriptional repressor CTCF isoform X1"/>
    <property type="match status" value="1"/>
</dbReference>
<evidence type="ECO:0000313" key="19">
    <source>
        <dbReference type="Proteomes" id="UP000518266"/>
    </source>
</evidence>
<evidence type="ECO:0000256" key="16">
    <source>
        <dbReference type="SAM" id="MobiDB-lite"/>
    </source>
</evidence>
<evidence type="ECO:0000256" key="15">
    <source>
        <dbReference type="PROSITE-ProRule" id="PRU00042"/>
    </source>
</evidence>
<evidence type="ECO:0000313" key="18">
    <source>
        <dbReference type="EMBL" id="KAF3857031.1"/>
    </source>
</evidence>
<evidence type="ECO:0000256" key="3">
    <source>
        <dbReference type="ARBA" id="ARBA00022553"/>
    </source>
</evidence>
<dbReference type="GO" id="GO:0008270">
    <property type="term" value="F:zinc ion binding"/>
    <property type="evidence" value="ECO:0007669"/>
    <property type="project" value="UniProtKB-KW"/>
</dbReference>
<evidence type="ECO:0000256" key="2">
    <source>
        <dbReference type="ARBA" id="ARBA00006991"/>
    </source>
</evidence>
<gene>
    <name evidence="18" type="ORF">F7725_008890</name>
</gene>
<feature type="compositionally biased region" description="Basic residues" evidence="16">
    <location>
        <begin position="202"/>
        <end position="211"/>
    </location>
</feature>
<evidence type="ECO:0000256" key="9">
    <source>
        <dbReference type="ARBA" id="ARBA00023125"/>
    </source>
</evidence>
<evidence type="ECO:0000256" key="14">
    <source>
        <dbReference type="ARBA" id="ARBA00068683"/>
    </source>
</evidence>
<dbReference type="PROSITE" id="PS00028">
    <property type="entry name" value="ZINC_FINGER_C2H2_1"/>
    <property type="match status" value="3"/>
</dbReference>
<feature type="domain" description="C2H2-type" evidence="17">
    <location>
        <begin position="305"/>
        <end position="332"/>
    </location>
</feature>
<feature type="domain" description="C2H2-type" evidence="17">
    <location>
        <begin position="277"/>
        <end position="304"/>
    </location>
</feature>
<dbReference type="GO" id="GO:0001228">
    <property type="term" value="F:DNA-binding transcription activator activity, RNA polymerase II-specific"/>
    <property type="evidence" value="ECO:0007669"/>
    <property type="project" value="TreeGrafter"/>
</dbReference>
<feature type="domain" description="C2H2-type" evidence="17">
    <location>
        <begin position="142"/>
        <end position="169"/>
    </location>
</feature>
<evidence type="ECO:0000256" key="1">
    <source>
        <dbReference type="ARBA" id="ARBA00004123"/>
    </source>
</evidence>
<feature type="region of interest" description="Disordered" evidence="16">
    <location>
        <begin position="186"/>
        <end position="244"/>
    </location>
</feature>
<dbReference type="PROSITE" id="PS50157">
    <property type="entry name" value="ZINC_FINGER_C2H2_2"/>
    <property type="match status" value="8"/>
</dbReference>
<keyword evidence="10" id="KW-0804">Transcription</keyword>
<dbReference type="GO" id="GO:0000978">
    <property type="term" value="F:RNA polymerase II cis-regulatory region sequence-specific DNA binding"/>
    <property type="evidence" value="ECO:0007669"/>
    <property type="project" value="TreeGrafter"/>
</dbReference>
<keyword evidence="6 15" id="KW-0863">Zinc-finger</keyword>
<feature type="domain" description="C2H2-type" evidence="17">
    <location>
        <begin position="170"/>
        <end position="197"/>
    </location>
</feature>
<evidence type="ECO:0000256" key="11">
    <source>
        <dbReference type="ARBA" id="ARBA00023242"/>
    </source>
</evidence>
<evidence type="ECO:0000256" key="12">
    <source>
        <dbReference type="ARBA" id="ARBA00053347"/>
    </source>
</evidence>
<keyword evidence="8" id="KW-0805">Transcription regulation</keyword>
<feature type="domain" description="C2H2-type" evidence="17">
    <location>
        <begin position="333"/>
        <end position="360"/>
    </location>
</feature>
<dbReference type="GO" id="GO:0005634">
    <property type="term" value="C:nucleus"/>
    <property type="evidence" value="ECO:0007669"/>
    <property type="project" value="UniProtKB-SubCell"/>
</dbReference>
<evidence type="ECO:0000256" key="6">
    <source>
        <dbReference type="ARBA" id="ARBA00022771"/>
    </source>
</evidence>
<reference evidence="18 19" key="1">
    <citation type="submission" date="2020-03" db="EMBL/GenBank/DDBJ databases">
        <title>Dissostichus mawsoni Genome sequencing and assembly.</title>
        <authorList>
            <person name="Park H."/>
        </authorList>
    </citation>
    <scope>NUCLEOTIDE SEQUENCE [LARGE SCALE GENOMIC DNA]</scope>
    <source>
        <strain evidence="18">DM0001</strain>
        <tissue evidence="18">Muscle</tissue>
    </source>
</reference>
<evidence type="ECO:0000256" key="10">
    <source>
        <dbReference type="ARBA" id="ARBA00023163"/>
    </source>
</evidence>
<dbReference type="SUPFAM" id="SSF57667">
    <property type="entry name" value="beta-beta-alpha zinc fingers"/>
    <property type="match status" value="5"/>
</dbReference>
<evidence type="ECO:0000259" key="17">
    <source>
        <dbReference type="PROSITE" id="PS50157"/>
    </source>
</evidence>
<feature type="region of interest" description="Disordered" evidence="16">
    <location>
        <begin position="1"/>
        <end position="35"/>
    </location>
</feature>
<dbReference type="Gene3D" id="3.30.160.60">
    <property type="entry name" value="Classic Zinc Finger"/>
    <property type="match status" value="7"/>
</dbReference>
<dbReference type="Pfam" id="PF13909">
    <property type="entry name" value="zf-H2C2_5"/>
    <property type="match status" value="1"/>
</dbReference>
<dbReference type="OrthoDB" id="654211at2759"/>
<dbReference type="FunFam" id="3.30.160.60:FF:000395">
    <property type="entry name" value="zinc finger protein 513"/>
    <property type="match status" value="2"/>
</dbReference>
<dbReference type="PANTHER" id="PTHR24393:SF165">
    <property type="entry name" value="ZINC FINGER PROTEIN 555-LIKE"/>
    <property type="match status" value="1"/>
</dbReference>
<dbReference type="SMART" id="SM00355">
    <property type="entry name" value="ZnF_C2H2"/>
    <property type="match status" value="8"/>
</dbReference>
<comment type="function">
    <text evidence="12">Transcriptional regulator that plays a role in retinal development and maintenance.</text>
</comment>
<dbReference type="Proteomes" id="UP000518266">
    <property type="component" value="Unassembled WGS sequence"/>
</dbReference>
<feature type="compositionally biased region" description="Polar residues" evidence="16">
    <location>
        <begin position="83"/>
        <end position="94"/>
    </location>
</feature>
<evidence type="ECO:0000256" key="7">
    <source>
        <dbReference type="ARBA" id="ARBA00022833"/>
    </source>
</evidence>
<dbReference type="PANTHER" id="PTHR24393">
    <property type="entry name" value="ZINC FINGER PROTEIN"/>
    <property type="match status" value="1"/>
</dbReference>
<feature type="domain" description="C2H2-type" evidence="17">
    <location>
        <begin position="361"/>
        <end position="388"/>
    </location>
</feature>
<evidence type="ECO:0000256" key="13">
    <source>
        <dbReference type="ARBA" id="ARBA00064373"/>
    </source>
</evidence>
<accession>A0A7J5Z790</accession>
<comment type="subunit">
    <text evidence="13">Binds DNA. Can associate with the proximal promoter regions of PAX6 and SP4, and their known targets including ARR3, RHO, OPN1MW2 and OPN1SW.</text>
</comment>
<dbReference type="FunFam" id="3.30.160.60:FF:000049">
    <property type="entry name" value="transcriptional repressor CTCF isoform X1"/>
    <property type="match status" value="1"/>
</dbReference>
<feature type="compositionally biased region" description="Basic and acidic residues" evidence="16">
    <location>
        <begin position="230"/>
        <end position="240"/>
    </location>
</feature>
<dbReference type="FunFam" id="3.30.160.60:FF:001967">
    <property type="entry name" value="Ras-responsive element-binding protein"/>
    <property type="match status" value="1"/>
</dbReference>
<feature type="compositionally biased region" description="Basic and acidic residues" evidence="16">
    <location>
        <begin position="192"/>
        <end position="201"/>
    </location>
</feature>
<dbReference type="AlphaFoldDB" id="A0A7J5Z790"/>
<dbReference type="Pfam" id="PF00096">
    <property type="entry name" value="zf-C2H2"/>
    <property type="match status" value="5"/>
</dbReference>
<dbReference type="InterPro" id="IPR036236">
    <property type="entry name" value="Znf_C2H2_sf"/>
</dbReference>
<keyword evidence="4" id="KW-0479">Metal-binding</keyword>
<keyword evidence="5" id="KW-0677">Repeat</keyword>
<feature type="region of interest" description="Disordered" evidence="16">
    <location>
        <begin position="69"/>
        <end position="107"/>
    </location>
</feature>
<organism evidence="18 19">
    <name type="scientific">Dissostichus mawsoni</name>
    <name type="common">Antarctic cod</name>
    <dbReference type="NCBI Taxonomy" id="36200"/>
    <lineage>
        <taxon>Eukaryota</taxon>
        <taxon>Metazoa</taxon>
        <taxon>Chordata</taxon>
        <taxon>Craniata</taxon>
        <taxon>Vertebrata</taxon>
        <taxon>Euteleostomi</taxon>
        <taxon>Actinopterygii</taxon>
        <taxon>Neopterygii</taxon>
        <taxon>Teleostei</taxon>
        <taxon>Neoteleostei</taxon>
        <taxon>Acanthomorphata</taxon>
        <taxon>Eupercaria</taxon>
        <taxon>Perciformes</taxon>
        <taxon>Notothenioidei</taxon>
        <taxon>Nototheniidae</taxon>
        <taxon>Dissostichus</taxon>
    </lineage>
</organism>
<keyword evidence="11" id="KW-0539">Nucleus</keyword>
<proteinExistence type="inferred from homology"/>
<keyword evidence="7" id="KW-0862">Zinc</keyword>
<evidence type="ECO:0000256" key="8">
    <source>
        <dbReference type="ARBA" id="ARBA00023015"/>
    </source>
</evidence>